<evidence type="ECO:0000256" key="2">
    <source>
        <dbReference type="SAM" id="Phobius"/>
    </source>
</evidence>
<dbReference type="EMBL" id="KN818264">
    <property type="protein sequence ID" value="KIL62973.1"/>
    <property type="molecule type" value="Genomic_DNA"/>
</dbReference>
<feature type="compositionally biased region" description="Low complexity" evidence="1">
    <location>
        <begin position="195"/>
        <end position="213"/>
    </location>
</feature>
<feature type="compositionally biased region" description="Basic and acidic residues" evidence="1">
    <location>
        <begin position="20"/>
        <end position="33"/>
    </location>
</feature>
<feature type="compositionally biased region" description="Polar residues" evidence="1">
    <location>
        <begin position="35"/>
        <end position="45"/>
    </location>
</feature>
<gene>
    <name evidence="3" type="ORF">M378DRAFT_179473</name>
</gene>
<feature type="region of interest" description="Disordered" evidence="1">
    <location>
        <begin position="107"/>
        <end position="126"/>
    </location>
</feature>
<feature type="region of interest" description="Disordered" evidence="1">
    <location>
        <begin position="178"/>
        <end position="217"/>
    </location>
</feature>
<protein>
    <submittedName>
        <fullName evidence="3">Uncharacterized protein</fullName>
    </submittedName>
</protein>
<feature type="region of interest" description="Disordered" evidence="1">
    <location>
        <begin position="131"/>
        <end position="152"/>
    </location>
</feature>
<proteinExistence type="predicted"/>
<feature type="transmembrane region" description="Helical" evidence="2">
    <location>
        <begin position="297"/>
        <end position="319"/>
    </location>
</feature>
<keyword evidence="2" id="KW-1133">Transmembrane helix</keyword>
<sequence>MANAFTSALNRARDAFDRNLVKRGQSRDSRDSIETNDSPFGSSLATPVDADDRANPQHGAPDVNGVARFLEPDNLKGRLEGSSSMMDYFGFKNYNLTSGFPVLLSRSRTSETSAGTSPVEEVQTTSRSMSAMLDDDARPSPGCSTPGSIEEESLDHKKSIYNFPNKPIVIKVEKSGCSFSKGTSRSRVEPSSDGPSISEAENSSVSRSPSESCSGGGSPALDYDLDDMENPDPLWFLRSVVQSPMVFATLFFKVIFFVPWCISVGGTILLWPDQLELIAFQTGYVDSMRGIRRFAHWADVGVQLVMIFLAFVLCLLWFLPTPVGMLLVFALVVRSVLVWQGVQVDYSVPLGEDDKQSLYLLAILGERGLVEGTQTVTKTEAGFFVVPA</sequence>
<keyword evidence="2" id="KW-0472">Membrane</keyword>
<dbReference type="OrthoDB" id="2752889at2759"/>
<evidence type="ECO:0000313" key="4">
    <source>
        <dbReference type="Proteomes" id="UP000054549"/>
    </source>
</evidence>
<keyword evidence="4" id="KW-1185">Reference proteome</keyword>
<keyword evidence="2" id="KW-0812">Transmembrane</keyword>
<dbReference type="HOGENOM" id="CLU_748112_0_0_1"/>
<dbReference type="AlphaFoldDB" id="A0A0C2X2P6"/>
<name>A0A0C2X2P6_AMAMK</name>
<organism evidence="3 4">
    <name type="scientific">Amanita muscaria (strain Koide BX008)</name>
    <dbReference type="NCBI Taxonomy" id="946122"/>
    <lineage>
        <taxon>Eukaryota</taxon>
        <taxon>Fungi</taxon>
        <taxon>Dikarya</taxon>
        <taxon>Basidiomycota</taxon>
        <taxon>Agaricomycotina</taxon>
        <taxon>Agaricomycetes</taxon>
        <taxon>Agaricomycetidae</taxon>
        <taxon>Agaricales</taxon>
        <taxon>Pluteineae</taxon>
        <taxon>Amanitaceae</taxon>
        <taxon>Amanita</taxon>
    </lineage>
</organism>
<feature type="region of interest" description="Disordered" evidence="1">
    <location>
        <begin position="20"/>
        <end position="67"/>
    </location>
</feature>
<evidence type="ECO:0000256" key="1">
    <source>
        <dbReference type="SAM" id="MobiDB-lite"/>
    </source>
</evidence>
<accession>A0A0C2X2P6</accession>
<dbReference type="InParanoid" id="A0A0C2X2P6"/>
<reference evidence="3 4" key="1">
    <citation type="submission" date="2014-04" db="EMBL/GenBank/DDBJ databases">
        <title>Evolutionary Origins and Diversification of the Mycorrhizal Mutualists.</title>
        <authorList>
            <consortium name="DOE Joint Genome Institute"/>
            <consortium name="Mycorrhizal Genomics Consortium"/>
            <person name="Kohler A."/>
            <person name="Kuo A."/>
            <person name="Nagy L.G."/>
            <person name="Floudas D."/>
            <person name="Copeland A."/>
            <person name="Barry K.W."/>
            <person name="Cichocki N."/>
            <person name="Veneault-Fourrey C."/>
            <person name="LaButti K."/>
            <person name="Lindquist E.A."/>
            <person name="Lipzen A."/>
            <person name="Lundell T."/>
            <person name="Morin E."/>
            <person name="Murat C."/>
            <person name="Riley R."/>
            <person name="Ohm R."/>
            <person name="Sun H."/>
            <person name="Tunlid A."/>
            <person name="Henrissat B."/>
            <person name="Grigoriev I.V."/>
            <person name="Hibbett D.S."/>
            <person name="Martin F."/>
        </authorList>
    </citation>
    <scope>NUCLEOTIDE SEQUENCE [LARGE SCALE GENOMIC DNA]</scope>
    <source>
        <strain evidence="3 4">Koide BX008</strain>
    </source>
</reference>
<feature type="transmembrane region" description="Helical" evidence="2">
    <location>
        <begin position="245"/>
        <end position="271"/>
    </location>
</feature>
<evidence type="ECO:0000313" key="3">
    <source>
        <dbReference type="EMBL" id="KIL62973.1"/>
    </source>
</evidence>
<dbReference type="Proteomes" id="UP000054549">
    <property type="component" value="Unassembled WGS sequence"/>
</dbReference>